<dbReference type="Proteomes" id="UP001281410">
    <property type="component" value="Unassembled WGS sequence"/>
</dbReference>
<evidence type="ECO:0000313" key="2">
    <source>
        <dbReference type="Proteomes" id="UP001281410"/>
    </source>
</evidence>
<sequence length="103" mass="12169">MVLKGTYYPTSSFLKVDRKKRGFLIWNSLYWGRELLDEGSRWRVGSGTSIPIYEGRWLPCPVVFKVISPCVHAEIFLGESFEDSFRLLEYPLIREIFFKEDVR</sequence>
<dbReference type="AlphaFoldDB" id="A0AAD9ZZZ8"/>
<proteinExistence type="predicted"/>
<name>A0AAD9ZZZ8_9ROSI</name>
<reference evidence="1" key="1">
    <citation type="journal article" date="2023" name="Plant J.">
        <title>Genome sequences and population genomics provide insights into the demographic history, inbreeding, and mutation load of two 'living fossil' tree species of Dipteronia.</title>
        <authorList>
            <person name="Feng Y."/>
            <person name="Comes H.P."/>
            <person name="Chen J."/>
            <person name="Zhu S."/>
            <person name="Lu R."/>
            <person name="Zhang X."/>
            <person name="Li P."/>
            <person name="Qiu J."/>
            <person name="Olsen K.M."/>
            <person name="Qiu Y."/>
        </authorList>
    </citation>
    <scope>NUCLEOTIDE SEQUENCE</scope>
    <source>
        <strain evidence="1">NBL</strain>
    </source>
</reference>
<accession>A0AAD9ZZZ8</accession>
<protein>
    <submittedName>
        <fullName evidence="1">Uncharacterized protein</fullName>
    </submittedName>
</protein>
<dbReference type="EMBL" id="JANJYJ010000008">
    <property type="protein sequence ID" value="KAK3195638.1"/>
    <property type="molecule type" value="Genomic_DNA"/>
</dbReference>
<gene>
    <name evidence="1" type="ORF">Dsin_026948</name>
</gene>
<evidence type="ECO:0000313" key="1">
    <source>
        <dbReference type="EMBL" id="KAK3195638.1"/>
    </source>
</evidence>
<organism evidence="1 2">
    <name type="scientific">Dipteronia sinensis</name>
    <dbReference type="NCBI Taxonomy" id="43782"/>
    <lineage>
        <taxon>Eukaryota</taxon>
        <taxon>Viridiplantae</taxon>
        <taxon>Streptophyta</taxon>
        <taxon>Embryophyta</taxon>
        <taxon>Tracheophyta</taxon>
        <taxon>Spermatophyta</taxon>
        <taxon>Magnoliopsida</taxon>
        <taxon>eudicotyledons</taxon>
        <taxon>Gunneridae</taxon>
        <taxon>Pentapetalae</taxon>
        <taxon>rosids</taxon>
        <taxon>malvids</taxon>
        <taxon>Sapindales</taxon>
        <taxon>Sapindaceae</taxon>
        <taxon>Hippocastanoideae</taxon>
        <taxon>Acereae</taxon>
        <taxon>Dipteronia</taxon>
    </lineage>
</organism>
<comment type="caution">
    <text evidence="1">The sequence shown here is derived from an EMBL/GenBank/DDBJ whole genome shotgun (WGS) entry which is preliminary data.</text>
</comment>
<keyword evidence="2" id="KW-1185">Reference proteome</keyword>